<dbReference type="InterPro" id="IPR053746">
    <property type="entry name" value="Viral_HT_Connector_Assembly"/>
</dbReference>
<organism evidence="1">
    <name type="scientific">Siphoviridae sp. ctcx61</name>
    <dbReference type="NCBI Taxonomy" id="2825575"/>
    <lineage>
        <taxon>Viruses</taxon>
        <taxon>Duplodnaviria</taxon>
        <taxon>Heunggongvirae</taxon>
        <taxon>Uroviricota</taxon>
        <taxon>Caudoviricetes</taxon>
    </lineage>
</organism>
<name>A0A8S5TWK8_9CAUD</name>
<sequence length="114" mass="12786">MLENIKLILNITDDLQDNLILLYLTKVETMVIDYCNVNELTEGLESFIEDKVISIMKPLVTGGTQNTGEIKSISRGDTKIEYNVGEAVVSTSNGASLTSSDKEFLKQYRRARCY</sequence>
<dbReference type="Pfam" id="PF05135">
    <property type="entry name" value="Phage_connect_1"/>
    <property type="match status" value="1"/>
</dbReference>
<protein>
    <submittedName>
        <fullName evidence="1">Head to tail adaptor</fullName>
    </submittedName>
</protein>
<evidence type="ECO:0000313" key="1">
    <source>
        <dbReference type="EMBL" id="DAF86577.1"/>
    </source>
</evidence>
<accession>A0A8S5TWK8</accession>
<dbReference type="Gene3D" id="1.10.246.150">
    <property type="match status" value="1"/>
</dbReference>
<proteinExistence type="predicted"/>
<dbReference type="EMBL" id="BK015949">
    <property type="protein sequence ID" value="DAF86577.1"/>
    <property type="molecule type" value="Genomic_DNA"/>
</dbReference>
<dbReference type="InterPro" id="IPR021146">
    <property type="entry name" value="Phage_gp6-like_head-tail"/>
</dbReference>
<reference evidence="1" key="1">
    <citation type="journal article" date="2021" name="Proc. Natl. Acad. Sci. U.S.A.">
        <title>A Catalog of Tens of Thousands of Viruses from Human Metagenomes Reveals Hidden Associations with Chronic Diseases.</title>
        <authorList>
            <person name="Tisza M.J."/>
            <person name="Buck C.B."/>
        </authorList>
    </citation>
    <scope>NUCLEOTIDE SEQUENCE</scope>
    <source>
        <strain evidence="1">Ctcx61</strain>
    </source>
</reference>